<reference evidence="3" key="1">
    <citation type="journal article" date="2019" name="Int. J. Syst. Evol. Microbiol.">
        <title>The Global Catalogue of Microorganisms (GCM) 10K type strain sequencing project: providing services to taxonomists for standard genome sequencing and annotation.</title>
        <authorList>
            <consortium name="The Broad Institute Genomics Platform"/>
            <consortium name="The Broad Institute Genome Sequencing Center for Infectious Disease"/>
            <person name="Wu L."/>
            <person name="Ma J."/>
        </authorList>
    </citation>
    <scope>NUCLEOTIDE SEQUENCE [LARGE SCALE GENOMIC DNA]</scope>
    <source>
        <strain evidence="3">CGMCC 4.7323</strain>
    </source>
</reference>
<accession>A0ABQ2JUQ4</accession>
<gene>
    <name evidence="2" type="ORF">GCM10012285_51390</name>
</gene>
<organism evidence="2 3">
    <name type="scientific">Streptomyces kronopolitis</name>
    <dbReference type="NCBI Taxonomy" id="1612435"/>
    <lineage>
        <taxon>Bacteria</taxon>
        <taxon>Bacillati</taxon>
        <taxon>Actinomycetota</taxon>
        <taxon>Actinomycetes</taxon>
        <taxon>Kitasatosporales</taxon>
        <taxon>Streptomycetaceae</taxon>
        <taxon>Streptomyces</taxon>
    </lineage>
</organism>
<dbReference type="InterPro" id="IPR009492">
    <property type="entry name" value="TniQ"/>
</dbReference>
<keyword evidence="3" id="KW-1185">Reference proteome</keyword>
<dbReference type="Proteomes" id="UP000600080">
    <property type="component" value="Unassembled WGS sequence"/>
</dbReference>
<proteinExistence type="predicted"/>
<name>A0ABQ2JUQ4_9ACTN</name>
<evidence type="ECO:0000313" key="2">
    <source>
        <dbReference type="EMBL" id="GGN56646.1"/>
    </source>
</evidence>
<feature type="domain" description="TniQ" evidence="1">
    <location>
        <begin position="6"/>
        <end position="159"/>
    </location>
</feature>
<dbReference type="Pfam" id="PF06527">
    <property type="entry name" value="TniQ"/>
    <property type="match status" value="1"/>
</dbReference>
<protein>
    <recommendedName>
        <fullName evidence="1">TniQ domain-containing protein</fullName>
    </recommendedName>
</protein>
<evidence type="ECO:0000259" key="1">
    <source>
        <dbReference type="Pfam" id="PF06527"/>
    </source>
</evidence>
<comment type="caution">
    <text evidence="2">The sequence shown here is derived from an EMBL/GenBank/DDBJ whole genome shotgun (WGS) entry which is preliminary data.</text>
</comment>
<evidence type="ECO:0000313" key="3">
    <source>
        <dbReference type="Proteomes" id="UP000600080"/>
    </source>
</evidence>
<sequence length="617" mass="68389">MITPLPRSLDPLAGELLAGYVMRLAHRLDVAPDTVLRHTGLADFQPNTQAITRTALSLELPAQRMNDFRTATRLTEAEATALTLLPLAPRYPPIVHSLDVVRTGKRIPALDWLFPAAARYCPDCLAGDGTSLQTDHGGPWKTDWRLPVVFACSHHRRFLEHACPDCRQSIAGRHGVLIPRPTIAGLHPAQCRAPLAHGLSRARRAAQLCGARLDRPQSEPGGPLPNELAALQMKITAMLSPGTPAATASEYFTDLQMVSGLVTITWPKARPSAPGVDTHRTDLVLAGRQDPSHSLHASAPPQDARACASILLAADAILAAADLRTALAPLAPVENRTRSGIEPKRHRSWDTTFRRYQDECSQRFRDAAEYLVSTHRRSGRGGSRLPQRGLGYAPQHVPAFLPLEWAERHLGAFTVAFSMPVLRRTTSAFLVRRALGKTIVDAAEFLGLGIDGKGLGSPITSWTRRQGTPEAYERALDAIAAELTSAPLINYRHRREHLADWTLPPDSWHQIAARLERRRSPRYVADDRARLAVTAYIWTRVTHGETQFAPCPPEARHDPKHEAAWSRDRYDIAHWLKQNKQPYYQQMKPFLDAYADQLIHAIDTEHSGRQLTCPLAK</sequence>
<dbReference type="RefSeq" id="WP_189101874.1">
    <property type="nucleotide sequence ID" value="NZ_BMND01000027.1"/>
</dbReference>
<dbReference type="GeneID" id="301550824"/>
<dbReference type="EMBL" id="BMND01000027">
    <property type="protein sequence ID" value="GGN56646.1"/>
    <property type="molecule type" value="Genomic_DNA"/>
</dbReference>